<accession>A0A5J5DAR7</accession>
<name>A0A5J5DAR7_9PERO</name>
<feature type="compositionally biased region" description="Basic and acidic residues" evidence="1">
    <location>
        <begin position="51"/>
        <end position="61"/>
    </location>
</feature>
<dbReference type="Proteomes" id="UP000327493">
    <property type="component" value="Chromosome 8"/>
</dbReference>
<keyword evidence="3" id="KW-1185">Reference proteome</keyword>
<dbReference type="EMBL" id="VOFY01000008">
    <property type="protein sequence ID" value="KAA8590183.1"/>
    <property type="molecule type" value="Genomic_DNA"/>
</dbReference>
<proteinExistence type="predicted"/>
<sequence length="128" mass="14781">MGMGEGVRRIRMEEKEKQTSILLPWCHLGTGTMRRNEQQSGQRKGRYLLTAEHRSEEDASRHRMTRILCVPASRRHASLQSWHTRSNQSSRRRTVLVKSPPEDSLLIAICLLGQSQEEVPRQRLPAIL</sequence>
<gene>
    <name evidence="2" type="ORF">FQN60_014117</name>
</gene>
<evidence type="ECO:0000313" key="2">
    <source>
        <dbReference type="EMBL" id="KAA8590183.1"/>
    </source>
</evidence>
<dbReference type="AlphaFoldDB" id="A0A5J5DAR7"/>
<evidence type="ECO:0000313" key="3">
    <source>
        <dbReference type="Proteomes" id="UP000327493"/>
    </source>
</evidence>
<evidence type="ECO:0000256" key="1">
    <source>
        <dbReference type="SAM" id="MobiDB-lite"/>
    </source>
</evidence>
<protein>
    <submittedName>
        <fullName evidence="2">Uncharacterized protein</fullName>
    </submittedName>
</protein>
<reference evidence="2 3" key="1">
    <citation type="submission" date="2019-08" db="EMBL/GenBank/DDBJ databases">
        <title>A chromosome-level genome assembly, high-density linkage maps, and genome scans reveal the genomic architecture of hybrid incompatibilities underlying speciation via character displacement in darters (Percidae: Etheostominae).</title>
        <authorList>
            <person name="Moran R.L."/>
            <person name="Catchen J.M."/>
            <person name="Fuller R.C."/>
        </authorList>
    </citation>
    <scope>NUCLEOTIDE SEQUENCE [LARGE SCALE GENOMIC DNA]</scope>
    <source>
        <strain evidence="2">EspeVRDwgs_2016</strain>
        <tissue evidence="2">Muscle</tissue>
    </source>
</reference>
<feature type="region of interest" description="Disordered" evidence="1">
    <location>
        <begin position="34"/>
        <end position="63"/>
    </location>
</feature>
<organism evidence="2 3">
    <name type="scientific">Etheostoma spectabile</name>
    <name type="common">orangethroat darter</name>
    <dbReference type="NCBI Taxonomy" id="54343"/>
    <lineage>
        <taxon>Eukaryota</taxon>
        <taxon>Metazoa</taxon>
        <taxon>Chordata</taxon>
        <taxon>Craniata</taxon>
        <taxon>Vertebrata</taxon>
        <taxon>Euteleostomi</taxon>
        <taxon>Actinopterygii</taxon>
        <taxon>Neopterygii</taxon>
        <taxon>Teleostei</taxon>
        <taxon>Neoteleostei</taxon>
        <taxon>Acanthomorphata</taxon>
        <taxon>Eupercaria</taxon>
        <taxon>Perciformes</taxon>
        <taxon>Percoidei</taxon>
        <taxon>Percidae</taxon>
        <taxon>Etheostomatinae</taxon>
        <taxon>Etheostoma</taxon>
    </lineage>
</organism>
<comment type="caution">
    <text evidence="2">The sequence shown here is derived from an EMBL/GenBank/DDBJ whole genome shotgun (WGS) entry which is preliminary data.</text>
</comment>